<dbReference type="CDD" id="cd07377">
    <property type="entry name" value="WHTH_GntR"/>
    <property type="match status" value="1"/>
</dbReference>
<dbReference type="Pfam" id="PF07729">
    <property type="entry name" value="FCD"/>
    <property type="match status" value="1"/>
</dbReference>
<evidence type="ECO:0000256" key="3">
    <source>
        <dbReference type="ARBA" id="ARBA00023163"/>
    </source>
</evidence>
<proteinExistence type="predicted"/>
<dbReference type="RefSeq" id="WP_166932273.1">
    <property type="nucleotide sequence ID" value="NZ_BAAADD010000002.1"/>
</dbReference>
<feature type="domain" description="HTH gntR-type" evidence="4">
    <location>
        <begin position="7"/>
        <end position="75"/>
    </location>
</feature>
<dbReference type="Proteomes" id="UP001499951">
    <property type="component" value="Unassembled WGS sequence"/>
</dbReference>
<dbReference type="InterPro" id="IPR036388">
    <property type="entry name" value="WH-like_DNA-bd_sf"/>
</dbReference>
<protein>
    <submittedName>
        <fullName evidence="5">FadR/GntR family transcriptional regulator</fullName>
    </submittedName>
</protein>
<dbReference type="SUPFAM" id="SSF46785">
    <property type="entry name" value="Winged helix' DNA-binding domain"/>
    <property type="match status" value="1"/>
</dbReference>
<dbReference type="Gene3D" id="1.10.10.10">
    <property type="entry name" value="Winged helix-like DNA-binding domain superfamily/Winged helix DNA-binding domain"/>
    <property type="match status" value="1"/>
</dbReference>
<gene>
    <name evidence="5" type="ORF">GCM10008942_08200</name>
</gene>
<evidence type="ECO:0000256" key="2">
    <source>
        <dbReference type="ARBA" id="ARBA00023125"/>
    </source>
</evidence>
<keyword evidence="6" id="KW-1185">Reference proteome</keyword>
<dbReference type="PROSITE" id="PS50949">
    <property type="entry name" value="HTH_GNTR"/>
    <property type="match status" value="1"/>
</dbReference>
<dbReference type="PRINTS" id="PR00035">
    <property type="entry name" value="HTHGNTR"/>
</dbReference>
<keyword evidence="1" id="KW-0805">Transcription regulation</keyword>
<dbReference type="InterPro" id="IPR000524">
    <property type="entry name" value="Tscrpt_reg_HTH_GntR"/>
</dbReference>
<dbReference type="PANTHER" id="PTHR43537:SF44">
    <property type="entry name" value="GNTR FAMILY REGULATORY PROTEIN"/>
    <property type="match status" value="1"/>
</dbReference>
<dbReference type="SUPFAM" id="SSF48008">
    <property type="entry name" value="GntR ligand-binding domain-like"/>
    <property type="match status" value="1"/>
</dbReference>
<evidence type="ECO:0000256" key="1">
    <source>
        <dbReference type="ARBA" id="ARBA00023015"/>
    </source>
</evidence>
<reference evidence="6" key="1">
    <citation type="journal article" date="2019" name="Int. J. Syst. Evol. Microbiol.">
        <title>The Global Catalogue of Microorganisms (GCM) 10K type strain sequencing project: providing services to taxonomists for standard genome sequencing and annotation.</title>
        <authorList>
            <consortium name="The Broad Institute Genomics Platform"/>
            <consortium name="The Broad Institute Genome Sequencing Center for Infectious Disease"/>
            <person name="Wu L."/>
            <person name="Ma J."/>
        </authorList>
    </citation>
    <scope>NUCLEOTIDE SEQUENCE [LARGE SCALE GENOMIC DNA]</scope>
    <source>
        <strain evidence="6">JCM 15089</strain>
    </source>
</reference>
<dbReference type="Pfam" id="PF00392">
    <property type="entry name" value="GntR"/>
    <property type="match status" value="1"/>
</dbReference>
<accession>A0ABP3PEH0</accession>
<comment type="caution">
    <text evidence="5">The sequence shown here is derived from an EMBL/GenBank/DDBJ whole genome shotgun (WGS) entry which is preliminary data.</text>
</comment>
<evidence type="ECO:0000313" key="6">
    <source>
        <dbReference type="Proteomes" id="UP001499951"/>
    </source>
</evidence>
<dbReference type="InterPro" id="IPR008920">
    <property type="entry name" value="TF_FadR/GntR_C"/>
</dbReference>
<dbReference type="InterPro" id="IPR011711">
    <property type="entry name" value="GntR_C"/>
</dbReference>
<dbReference type="InterPro" id="IPR036390">
    <property type="entry name" value="WH_DNA-bd_sf"/>
</dbReference>
<dbReference type="PANTHER" id="PTHR43537">
    <property type="entry name" value="TRANSCRIPTIONAL REGULATOR, GNTR FAMILY"/>
    <property type="match status" value="1"/>
</dbReference>
<sequence>MARSDGQNLTYRIVQALGVAIVSGGYSAKNPFPIEADLCKQYGASRSVLREAVKMLTAKGLLSARPRQGTWVQPEENWNLLDPDVLRWLLERKPSYALLREFAQVRLAVEPKAAALAAMIAPPEAKAAIRTAIDQMAQADRDEDDPLPSDIAFHLAVLRASGNRFYSQLSGVTESALRISIRMQNRYKGVRRASVPDHKKISDAILAGDAEGAELATRALIQEALDLINKADSDGVPEPRKIRRS</sequence>
<keyword evidence="2" id="KW-0238">DNA-binding</keyword>
<dbReference type="SMART" id="SM00895">
    <property type="entry name" value="FCD"/>
    <property type="match status" value="1"/>
</dbReference>
<name>A0ABP3PEH0_9PROT</name>
<dbReference type="Gene3D" id="1.20.120.530">
    <property type="entry name" value="GntR ligand-binding domain-like"/>
    <property type="match status" value="1"/>
</dbReference>
<dbReference type="SMART" id="SM00345">
    <property type="entry name" value="HTH_GNTR"/>
    <property type="match status" value="1"/>
</dbReference>
<organism evidence="5 6">
    <name type="scientific">Rhizomicrobium electricum</name>
    <dbReference type="NCBI Taxonomy" id="480070"/>
    <lineage>
        <taxon>Bacteria</taxon>
        <taxon>Pseudomonadati</taxon>
        <taxon>Pseudomonadota</taxon>
        <taxon>Alphaproteobacteria</taxon>
        <taxon>Micropepsales</taxon>
        <taxon>Micropepsaceae</taxon>
        <taxon>Rhizomicrobium</taxon>
    </lineage>
</organism>
<evidence type="ECO:0000259" key="4">
    <source>
        <dbReference type="PROSITE" id="PS50949"/>
    </source>
</evidence>
<keyword evidence="3" id="KW-0804">Transcription</keyword>
<dbReference type="EMBL" id="BAAADD010000002">
    <property type="protein sequence ID" value="GAA0562129.1"/>
    <property type="molecule type" value="Genomic_DNA"/>
</dbReference>
<evidence type="ECO:0000313" key="5">
    <source>
        <dbReference type="EMBL" id="GAA0562129.1"/>
    </source>
</evidence>